<dbReference type="STRING" id="3821.A0A151SR94"/>
<protein>
    <recommendedName>
        <fullName evidence="4">Transmembrane protein</fullName>
    </recommendedName>
</protein>
<proteinExistence type="predicted"/>
<dbReference type="PANTHER" id="PTHR31414">
    <property type="entry name" value="TRANSMEMBRANE PROTEIN DDB_G0292058"/>
    <property type="match status" value="1"/>
</dbReference>
<keyword evidence="3" id="KW-1185">Reference proteome</keyword>
<feature type="transmembrane region" description="Helical" evidence="1">
    <location>
        <begin position="49"/>
        <end position="72"/>
    </location>
</feature>
<organism evidence="2 3">
    <name type="scientific">Cajanus cajan</name>
    <name type="common">Pigeon pea</name>
    <name type="synonym">Cajanus indicus</name>
    <dbReference type="NCBI Taxonomy" id="3821"/>
    <lineage>
        <taxon>Eukaryota</taxon>
        <taxon>Viridiplantae</taxon>
        <taxon>Streptophyta</taxon>
        <taxon>Embryophyta</taxon>
        <taxon>Tracheophyta</taxon>
        <taxon>Spermatophyta</taxon>
        <taxon>Magnoliopsida</taxon>
        <taxon>eudicotyledons</taxon>
        <taxon>Gunneridae</taxon>
        <taxon>Pentapetalae</taxon>
        <taxon>rosids</taxon>
        <taxon>fabids</taxon>
        <taxon>Fabales</taxon>
        <taxon>Fabaceae</taxon>
        <taxon>Papilionoideae</taxon>
        <taxon>50 kb inversion clade</taxon>
        <taxon>NPAAA clade</taxon>
        <taxon>indigoferoid/millettioid clade</taxon>
        <taxon>Phaseoleae</taxon>
        <taxon>Cajanus</taxon>
    </lineage>
</organism>
<gene>
    <name evidence="2" type="ORF">KK1_003615</name>
</gene>
<accession>A0A151SR94</accession>
<evidence type="ECO:0000313" key="3">
    <source>
        <dbReference type="Proteomes" id="UP000075243"/>
    </source>
</evidence>
<dbReference type="PANTHER" id="PTHR31414:SF15">
    <property type="entry name" value="PLASMA MEMBRANE FUSION PROTEIN"/>
    <property type="match status" value="1"/>
</dbReference>
<dbReference type="GO" id="GO:0009506">
    <property type="term" value="C:plasmodesma"/>
    <property type="evidence" value="ECO:0007669"/>
    <property type="project" value="TreeGrafter"/>
</dbReference>
<reference evidence="2 3" key="1">
    <citation type="journal article" date="2012" name="Nat. Biotechnol.">
        <title>Draft genome sequence of pigeonpea (Cajanus cajan), an orphan legume crop of resource-poor farmers.</title>
        <authorList>
            <person name="Varshney R.K."/>
            <person name="Chen W."/>
            <person name="Li Y."/>
            <person name="Bharti A.K."/>
            <person name="Saxena R.K."/>
            <person name="Schlueter J.A."/>
            <person name="Donoghue M.T."/>
            <person name="Azam S."/>
            <person name="Fan G."/>
            <person name="Whaley A.M."/>
            <person name="Farmer A.D."/>
            <person name="Sheridan J."/>
            <person name="Iwata A."/>
            <person name="Tuteja R."/>
            <person name="Penmetsa R.V."/>
            <person name="Wu W."/>
            <person name="Upadhyaya H.D."/>
            <person name="Yang S.P."/>
            <person name="Shah T."/>
            <person name="Saxena K.B."/>
            <person name="Michael T."/>
            <person name="McCombie W.R."/>
            <person name="Yang B."/>
            <person name="Zhang G."/>
            <person name="Yang H."/>
            <person name="Wang J."/>
            <person name="Spillane C."/>
            <person name="Cook D.R."/>
            <person name="May G.D."/>
            <person name="Xu X."/>
            <person name="Jackson S.A."/>
        </authorList>
    </citation>
    <scope>NUCLEOTIDE SEQUENCE [LARGE SCALE GENOMIC DNA]</scope>
    <source>
        <strain evidence="3">cv. Asha</strain>
    </source>
</reference>
<name>A0A151SR94_CAJCA</name>
<dbReference type="InterPro" id="IPR040283">
    <property type="entry name" value="DDB_G0292058-like"/>
</dbReference>
<sequence>MKSMSEAKKNANMSLVLAKERTRRRDFFNHFNLYTGGWNISDSDYITSVLSTAVPFFAVAVAWFVVFALFLFICACYCCCNGEPNDYSKTLHHFSCILLILCTIAAIGGCAVLYAGQYKFHESTSNTLDYVVSQAQFVAENLRNVSSSFDSAKQLVVGFPVPLDLGSDLDGLNKKVTTAARSISEKTHDNSKIIRHVIDGVRLALVIVVAVMLFVTFVGFLFSLLGWQCPVYFLALIGWILVTGTLLLCGAFLFVHNVTGDACVAMDEWVVNPTAHTALDDILPCVESETAVEALLRSKAVAQTVIQVFDTVISNVTNGKFIANYNQSGPLVPLLCNPFNSDFTPRQCAPGEVTFDKATEVWKNYTCEVNSSSSEECRSEGRLTPSIYKNLASVVNVTYGLLHYGPFLIELVDCSFARKAFAEISSDYCPALRRYTEWVYLGSLVLSVAVMLSLIFWIVFVREQWQLLHPFAY</sequence>
<evidence type="ECO:0000313" key="2">
    <source>
        <dbReference type="EMBL" id="KYP57354.1"/>
    </source>
</evidence>
<feature type="transmembrane region" description="Helical" evidence="1">
    <location>
        <begin position="438"/>
        <end position="460"/>
    </location>
</feature>
<dbReference type="Proteomes" id="UP000075243">
    <property type="component" value="Chromosome 11"/>
</dbReference>
<keyword evidence="1" id="KW-0812">Transmembrane</keyword>
<dbReference type="AlphaFoldDB" id="A0A151SR94"/>
<evidence type="ECO:0000256" key="1">
    <source>
        <dbReference type="SAM" id="Phobius"/>
    </source>
</evidence>
<evidence type="ECO:0008006" key="4">
    <source>
        <dbReference type="Google" id="ProtNLM"/>
    </source>
</evidence>
<keyword evidence="1" id="KW-1133">Transmembrane helix</keyword>
<dbReference type="EMBL" id="CM003613">
    <property type="protein sequence ID" value="KYP57354.1"/>
    <property type="molecule type" value="Genomic_DNA"/>
</dbReference>
<feature type="transmembrane region" description="Helical" evidence="1">
    <location>
        <begin position="92"/>
        <end position="115"/>
    </location>
</feature>
<feature type="transmembrane region" description="Helical" evidence="1">
    <location>
        <begin position="203"/>
        <end position="225"/>
    </location>
</feature>
<dbReference type="GO" id="GO:0005886">
    <property type="term" value="C:plasma membrane"/>
    <property type="evidence" value="ECO:0007669"/>
    <property type="project" value="TreeGrafter"/>
</dbReference>
<keyword evidence="1" id="KW-0472">Membrane</keyword>
<dbReference type="Gramene" id="C.cajan_03536.t">
    <property type="protein sequence ID" value="C.cajan_03536.t"/>
    <property type="gene ID" value="C.cajan_03536"/>
</dbReference>
<dbReference type="OMA" id="THARHSH"/>
<feature type="transmembrane region" description="Helical" evidence="1">
    <location>
        <begin position="231"/>
        <end position="255"/>
    </location>
</feature>